<dbReference type="AlphaFoldDB" id="A0A179BYS1"/>
<evidence type="ECO:0000313" key="1">
    <source>
        <dbReference type="EMBL" id="OAP96858.1"/>
    </source>
</evidence>
<dbReference type="InterPro" id="IPR011050">
    <property type="entry name" value="Pectin_lyase_fold/virulence"/>
</dbReference>
<accession>A0A179BYS1</accession>
<dbReference type="InterPro" id="IPR012334">
    <property type="entry name" value="Pectin_lyas_fold"/>
</dbReference>
<dbReference type="Gene3D" id="2.160.20.10">
    <property type="entry name" value="Single-stranded right-handed beta-helix, Pectin lyase-like"/>
    <property type="match status" value="2"/>
</dbReference>
<sequence>MMNSISLSLTQPRGSGSAPPSAIYYVDPAGSDANDGLSQATAWQTLAKVNGATIPARAWVLFKGGSTFTGQLTLTAGKHFGTAGNITVFGSYGTGKAIIQAGVNGDCGVYGINPQYVTIRDMDLRGTGTLVSTGSGVYFENTLTGGVYLRGVSVIGNTISGYGLDGISAWGNPADTSGSGFDGMSITDNTVHDCTGNAIQWRGCGITLQSLTTFGLAVVQPTIINAYIARNTVYNCIGKSKAIINSHSGDGILLGQSQDCLIEYNYVHHNGGSGGGLVAIWCYDSQRITVQFNEASFTTVEAGTSDGGGFDVDGGSKDCIFQYNYSHDNIGPGFQLYDYSGSASFGELPLSGNKIRYNISENDGGANGATSAKGCLSIGNDDSTRDGTGNAIHNNVFYSSLTGAVAVIFLGANHNRITNSYVANNVFYLTGTSSKFIYTFNVTPAMLCIGNCYSSPSTSIKWGATTYTTFSNWRAAFPTQETVAGGATFKAANPSLVGTVPVGTIGGFDPLLLGAYKTQAASVCKNGGQDLNALYGISMGPRDLFGNTIPQGLYDIGCYETA</sequence>
<organism evidence="1">
    <name type="scientific">Rhizobium leguminosarum</name>
    <dbReference type="NCBI Taxonomy" id="384"/>
    <lineage>
        <taxon>Bacteria</taxon>
        <taxon>Pseudomonadati</taxon>
        <taxon>Pseudomonadota</taxon>
        <taxon>Alphaproteobacteria</taxon>
        <taxon>Hyphomicrobiales</taxon>
        <taxon>Rhizobiaceae</taxon>
        <taxon>Rhizobium/Agrobacterium group</taxon>
        <taxon>Rhizobium</taxon>
    </lineage>
</organism>
<protein>
    <submittedName>
        <fullName evidence="1">Uncharacterized protein</fullName>
    </submittedName>
</protein>
<dbReference type="EMBL" id="LWBS01000022">
    <property type="protein sequence ID" value="OAP96858.1"/>
    <property type="molecule type" value="Genomic_DNA"/>
</dbReference>
<proteinExistence type="predicted"/>
<dbReference type="InterPro" id="IPR006626">
    <property type="entry name" value="PbH1"/>
</dbReference>
<name>A0A179BYS1_RHILE</name>
<dbReference type="SMART" id="SM00710">
    <property type="entry name" value="PbH1"/>
    <property type="match status" value="10"/>
</dbReference>
<dbReference type="SUPFAM" id="SSF51126">
    <property type="entry name" value="Pectin lyase-like"/>
    <property type="match status" value="1"/>
</dbReference>
<reference evidence="1" key="1">
    <citation type="submission" date="2016-04" db="EMBL/GenBank/DDBJ databases">
        <title>Fast-growing isolate from the root nodules of Vavilovia formosa.</title>
        <authorList>
            <person name="Kimeklis A."/>
            <person name="Safronova V."/>
            <person name="Belimov A."/>
            <person name="Andronov E."/>
        </authorList>
    </citation>
    <scope>NUCLEOTIDE SEQUENCE [LARGE SCALE GENOMIC DNA]</scope>
    <source>
        <strain evidence="1">Vaf-46</strain>
    </source>
</reference>
<comment type="caution">
    <text evidence="1">The sequence shown here is derived from an EMBL/GenBank/DDBJ whole genome shotgun (WGS) entry which is preliminary data.</text>
</comment>
<gene>
    <name evidence="1" type="ORF">A4U53_11770</name>
</gene>